<dbReference type="RefSeq" id="WP_102364563.1">
    <property type="nucleotide sequence ID" value="NZ_CP020991.1"/>
</dbReference>
<dbReference type="EMBL" id="CP020991">
    <property type="protein sequence ID" value="AUO18204.1"/>
    <property type="molecule type" value="Genomic_DNA"/>
</dbReference>
<dbReference type="Pfam" id="PF04883">
    <property type="entry name" value="HK97-gp10_like"/>
    <property type="match status" value="1"/>
</dbReference>
<dbReference type="GeneID" id="98061451"/>
<evidence type="ECO:0000313" key="2">
    <source>
        <dbReference type="Proteomes" id="UP000235589"/>
    </source>
</evidence>
<proteinExistence type="predicted"/>
<dbReference type="OrthoDB" id="4457835at2"/>
<dbReference type="InterPro" id="IPR010064">
    <property type="entry name" value="HK97-gp10_tail"/>
</dbReference>
<dbReference type="KEGG" id="mpec:B9O19_00017"/>
<protein>
    <submittedName>
        <fullName evidence="1">Phage capsid and scaffold</fullName>
    </submittedName>
</protein>
<name>A0A2K9NYU7_9FIRM</name>
<dbReference type="AlphaFoldDB" id="A0A2K9NYU7"/>
<gene>
    <name evidence="1" type="ORF">B9O19_00017</name>
</gene>
<keyword evidence="2" id="KW-1185">Reference proteome</keyword>
<dbReference type="NCBIfam" id="TIGR01725">
    <property type="entry name" value="phge_HK97_gp10"/>
    <property type="match status" value="1"/>
</dbReference>
<sequence>MGINIEIDGLDNILDNLENISSKLDGAVQNGVAKGGKAIQAQCKAECPVDTGELRNSIVEETTGGGGKYTSEIGPTVDYGIYVEMGTGIYAGGRQTPWRYQDSKGQWHTTRGQRPQPYMEPGFEAGKDEAVEILTNEVQKAIN</sequence>
<accession>A0A2K9NYU7</accession>
<dbReference type="Proteomes" id="UP000235589">
    <property type="component" value="Chromosome"/>
</dbReference>
<evidence type="ECO:0000313" key="1">
    <source>
        <dbReference type="EMBL" id="AUO18204.1"/>
    </source>
</evidence>
<organism evidence="1 2">
    <name type="scientific">Monoglobus pectinilyticus</name>
    <dbReference type="NCBI Taxonomy" id="1981510"/>
    <lineage>
        <taxon>Bacteria</taxon>
        <taxon>Bacillati</taxon>
        <taxon>Bacillota</taxon>
        <taxon>Clostridia</taxon>
        <taxon>Monoglobales</taxon>
        <taxon>Monoglobaceae</taxon>
        <taxon>Monoglobus</taxon>
    </lineage>
</organism>
<reference evidence="1 2" key="1">
    <citation type="submission" date="2017-04" db="EMBL/GenBank/DDBJ databases">
        <title>Monoglobus pectinilyticus 14 draft genome.</title>
        <authorList>
            <person name="Kim C."/>
            <person name="Rosendale D.I."/>
            <person name="Kelly W.J."/>
            <person name="Tannock G.W."/>
            <person name="Patchett M.L."/>
            <person name="Jordens J.Z."/>
        </authorList>
    </citation>
    <scope>NUCLEOTIDE SEQUENCE [LARGE SCALE GENOMIC DNA]</scope>
    <source>
        <strain evidence="1 2">14</strain>
    </source>
</reference>